<evidence type="ECO:0000313" key="1">
    <source>
        <dbReference type="EMBL" id="SHJ60168.1"/>
    </source>
</evidence>
<dbReference type="Pfam" id="PF07030">
    <property type="entry name" value="Phage_Mu_Gp36"/>
    <property type="match status" value="1"/>
</dbReference>
<dbReference type="Proteomes" id="UP000184529">
    <property type="component" value="Unassembled WGS sequence"/>
</dbReference>
<dbReference type="EMBL" id="FQZM01000043">
    <property type="protein sequence ID" value="SHJ60168.1"/>
    <property type="molecule type" value="Genomic_DNA"/>
</dbReference>
<proteinExistence type="predicted"/>
<dbReference type="AlphaFoldDB" id="A0A1M6KMB3"/>
<dbReference type="STRING" id="1121432.SAMN02745219_02926"/>
<sequence length="142" mass="15851">MYATPEQVRSLSELLRKYKDLTDDIISAYIAKAEARVNAYLSARYLVPLAEPVPKIINSIVVDMTGAFILDEKVSERMKDQTTFAEVLMKRAEQDLEKVVEKGLIDREPGVVLAAPARTKTGPQMATTTPEKSPIEDVLAQW</sequence>
<protein>
    <recommendedName>
        <fullName evidence="3">Mu-like prophage protein gp36</fullName>
    </recommendedName>
</protein>
<dbReference type="OrthoDB" id="1808495at2"/>
<name>A0A1M6KMB3_9FIRM</name>
<organism evidence="1 2">
    <name type="scientific">Desulfofundulus thermosubterraneus DSM 16057</name>
    <dbReference type="NCBI Taxonomy" id="1121432"/>
    <lineage>
        <taxon>Bacteria</taxon>
        <taxon>Bacillati</taxon>
        <taxon>Bacillota</taxon>
        <taxon>Clostridia</taxon>
        <taxon>Eubacteriales</taxon>
        <taxon>Peptococcaceae</taxon>
        <taxon>Desulfofundulus</taxon>
    </lineage>
</organism>
<gene>
    <name evidence="1" type="ORF">SAMN02745219_02926</name>
</gene>
<evidence type="ECO:0008006" key="3">
    <source>
        <dbReference type="Google" id="ProtNLM"/>
    </source>
</evidence>
<accession>A0A1M6KMB3</accession>
<keyword evidence="2" id="KW-1185">Reference proteome</keyword>
<dbReference type="InterPro" id="IPR009752">
    <property type="entry name" value="Phage_Mu_GpJ"/>
</dbReference>
<reference evidence="2" key="1">
    <citation type="submission" date="2016-11" db="EMBL/GenBank/DDBJ databases">
        <authorList>
            <person name="Varghese N."/>
            <person name="Submissions S."/>
        </authorList>
    </citation>
    <scope>NUCLEOTIDE SEQUENCE [LARGE SCALE GENOMIC DNA]</scope>
    <source>
        <strain evidence="2">DSM 16057</strain>
    </source>
</reference>
<evidence type="ECO:0000313" key="2">
    <source>
        <dbReference type="Proteomes" id="UP000184529"/>
    </source>
</evidence>
<dbReference type="RefSeq" id="WP_072870721.1">
    <property type="nucleotide sequence ID" value="NZ_FQZM01000043.1"/>
</dbReference>